<accession>Q63XE5</accession>
<feature type="compositionally biased region" description="Low complexity" evidence="2">
    <location>
        <begin position="202"/>
        <end position="219"/>
    </location>
</feature>
<organism evidence="4 5">
    <name type="scientific">Burkholderia pseudomallei (strain K96243)</name>
    <dbReference type="NCBI Taxonomy" id="272560"/>
    <lineage>
        <taxon>Bacteria</taxon>
        <taxon>Pseudomonadati</taxon>
        <taxon>Pseudomonadota</taxon>
        <taxon>Betaproteobacteria</taxon>
        <taxon>Burkholderiales</taxon>
        <taxon>Burkholderiaceae</taxon>
        <taxon>Burkholderia</taxon>
        <taxon>pseudomallei group</taxon>
    </lineage>
</organism>
<keyword evidence="1" id="KW-0175">Coiled coil</keyword>
<dbReference type="Proteomes" id="UP000000605">
    <property type="component" value="Chromosome 1"/>
</dbReference>
<dbReference type="InterPro" id="IPR011990">
    <property type="entry name" value="TPR-like_helical_dom_sf"/>
</dbReference>
<dbReference type="PATRIC" id="fig|272560.6.peg.635"/>
<feature type="region of interest" description="Disordered" evidence="2">
    <location>
        <begin position="202"/>
        <end position="226"/>
    </location>
</feature>
<proteinExistence type="predicted"/>
<dbReference type="SUPFAM" id="SSF48452">
    <property type="entry name" value="TPR-like"/>
    <property type="match status" value="1"/>
</dbReference>
<protein>
    <recommendedName>
        <fullName evidence="3">Tc toxin complex TcA C-terminal TcB-binding domain-containing protein</fullName>
    </recommendedName>
</protein>
<feature type="domain" description="Tc toxin complex TcA C-terminal TcB-binding" evidence="3">
    <location>
        <begin position="654"/>
        <end position="931"/>
    </location>
</feature>
<dbReference type="STRING" id="272560.BPSL0591"/>
<keyword evidence="5" id="KW-1185">Reference proteome</keyword>
<dbReference type="Pfam" id="PF18276">
    <property type="entry name" value="TcA_TcB_BD"/>
    <property type="match status" value="1"/>
</dbReference>
<evidence type="ECO:0000256" key="2">
    <source>
        <dbReference type="SAM" id="MobiDB-lite"/>
    </source>
</evidence>
<dbReference type="AlphaFoldDB" id="Q63XE5"/>
<evidence type="ECO:0000256" key="1">
    <source>
        <dbReference type="SAM" id="Coils"/>
    </source>
</evidence>
<gene>
    <name evidence="4" type="ordered locus">BPSL0591</name>
</gene>
<feature type="coiled-coil region" evidence="1">
    <location>
        <begin position="517"/>
        <end position="551"/>
    </location>
</feature>
<reference evidence="4 5" key="1">
    <citation type="journal article" date="2004" name="Proc. Natl. Acad. Sci. U.S.A.">
        <title>Genomic plasticity of the causative agent of melioidosis, Burkholderia pseudomallei.</title>
        <authorList>
            <person name="Holden M.T.G."/>
            <person name="Titball R.W."/>
            <person name="Peacock S.J."/>
            <person name="Cerdeno-Tarraga A.M."/>
            <person name="Atkins T."/>
            <person name="Crossman L.C."/>
            <person name="Pitt T."/>
            <person name="Churcher C."/>
            <person name="Mungall K."/>
            <person name="Bentley S.D."/>
            <person name="Sebaihia M."/>
            <person name="Thomson N.R."/>
            <person name="Bason N."/>
            <person name="Beacham I.R."/>
            <person name="Brooks K."/>
            <person name="Brown K.A."/>
            <person name="Brown N.F."/>
            <person name="Challis G.L."/>
            <person name="Cherevach I."/>
            <person name="Chillingworth T."/>
            <person name="Cronin A."/>
            <person name="Crosset B."/>
            <person name="Davis P."/>
            <person name="DeShazer D."/>
            <person name="Feltwell T."/>
            <person name="Fraser A."/>
            <person name="Hance Z."/>
            <person name="Hauser H."/>
            <person name="Holroyd S."/>
            <person name="Jagels K."/>
            <person name="Keith K.E."/>
            <person name="Maddison M."/>
            <person name="Moule S."/>
            <person name="Price C."/>
            <person name="Quail M.A."/>
            <person name="Rabbinowitsch E."/>
            <person name="Rutherford K."/>
            <person name="Sanders M."/>
            <person name="Simmonds M."/>
            <person name="Songsivilai S."/>
            <person name="Stevens K."/>
            <person name="Tumapa S."/>
            <person name="Vesaratchavest M."/>
            <person name="Whitehead S."/>
            <person name="Yeats C."/>
            <person name="Barrell B.G."/>
            <person name="Oyston P.C.F."/>
            <person name="Parkhill J."/>
        </authorList>
    </citation>
    <scope>NUCLEOTIDE SEQUENCE [LARGE SCALE GENOMIC DNA]</scope>
    <source>
        <strain evidence="4 5">K96243</strain>
    </source>
</reference>
<evidence type="ECO:0000313" key="4">
    <source>
        <dbReference type="EMBL" id="CAH34584.1"/>
    </source>
</evidence>
<sequence>MPGGATMLSLTQRVLTYSFIDRPPVNPRAIGTSSADAALLAQIDALLASAAASFKARAYDAALDDYFACESLIYSHLDAQWNPDLGGRLRSRLPRDAALFDSLLSATSQWLNVLPVPAPASPVRPATPPPAQALAGVAALRGAGLAPVSPNPAATAQALSDMQLASLYTSQGNSAASSVAVTRAKAVDAAVVGAFSPPQMPNPSALPAANPNAAPSTTPGFHPAPGVMPPRGIDLAPAALTPLKIQPMPKLPIALLAQKQVGLLTGSGAQTAVKAIQWAASGAPDIASIKTILYAPHASAAALPDALTNANSLWERSVLLPHDYFYTIPLAIAHCYQALGDYANAETYYLQAAGYAYLNTATEGPYIWVALAQLYRAWGDSLYLQGDRAGATNAYGKVVTPGSPAAPATALYQLAGLATAAKRATALLPQLATLAQTGTGGVTADDVAIATVLLEVYAKLVQIGAGLDYWGNYAAAVPIWSFSYLQQVAINFAQLAQQAENQVVNFWNQADQAKLTRTELANQVSQASGQINAAQQQLAVAQAQAQAYQAGVALAQTRATNAAKNAQEYGSLNSQVIVIQATGQQVSGGDDGDYNGVSAMANQYLSGQRISGDSATVAAATNLAANRLSQQFQIDSMNRTTAEMQQALAQAQAQLAAANAQVSAAGANLAVAQLNAQAAAQTLGVFDADTFTPQVWKAMGNFVDQIYERYMNMALRAAKLMQQAYNFENDVSVSFIKASYQGVVDGLLAADALMADIQSFTDDLVNAKRGKKQYLKQSISLASRYGYLFETQLRKTGTMTFETTLDDFDSAYPGTYQGRIRRVLVSVQGIVPPTGISGTLGNEGISFYRLPADVATPAAPSKVRVQSAETQVISDYDPVQDAVLAPPPENQTGIFEGAGVASSWTLSLPPALNDINYGTLTDVVLTFLYEARFDPRLVQPVLAQLASRPGFYNRERAIPLAWLYPDLFYGFVSTGTLTLNLSAADFPIDQTAPAVTAVSLLVAMKPGTPASNVTIALAAPGKGALSGVTDATGAISSQSAGSAWAGAVGGAALGDWTLTLGAAANPSLAPGGKLDLSPLINLVLVIDYAFKPRG</sequence>
<feature type="coiled-coil region" evidence="1">
    <location>
        <begin position="634"/>
        <end position="668"/>
    </location>
</feature>
<dbReference type="InterPro" id="IPR040840">
    <property type="entry name" value="TcA_TcB_BD"/>
</dbReference>
<evidence type="ECO:0000259" key="3">
    <source>
        <dbReference type="Pfam" id="PF18276"/>
    </source>
</evidence>
<evidence type="ECO:0000313" key="5">
    <source>
        <dbReference type="Proteomes" id="UP000000605"/>
    </source>
</evidence>
<dbReference type="eggNOG" id="COG0457">
    <property type="taxonomic scope" value="Bacteria"/>
</dbReference>
<dbReference type="EMBL" id="BX571965">
    <property type="protein sequence ID" value="CAH34584.1"/>
    <property type="molecule type" value="Genomic_DNA"/>
</dbReference>
<dbReference type="KEGG" id="bps:BPSL0591"/>
<name>Q63XE5_BURPS</name>